<dbReference type="Proteomes" id="UP000633619">
    <property type="component" value="Unassembled WGS sequence"/>
</dbReference>
<comment type="caution">
    <text evidence="1">The sequence shown here is derived from an EMBL/GenBank/DDBJ whole genome shotgun (WGS) entry which is preliminary data.</text>
</comment>
<evidence type="ECO:0000313" key="2">
    <source>
        <dbReference type="Proteomes" id="UP000633619"/>
    </source>
</evidence>
<accession>A0A8I1A6A8</accession>
<dbReference type="RefSeq" id="WP_181731557.1">
    <property type="nucleotide sequence ID" value="NZ_JACEIR010000002.1"/>
</dbReference>
<keyword evidence="2" id="KW-1185">Reference proteome</keyword>
<gene>
    <name evidence="1" type="ORF">I8U20_07980</name>
</gene>
<proteinExistence type="predicted"/>
<name>A0A8I1A6A8_THEIN</name>
<organism evidence="1 2">
    <name type="scientific">Thermoactinomyces intermedius</name>
    <dbReference type="NCBI Taxonomy" id="2024"/>
    <lineage>
        <taxon>Bacteria</taxon>
        <taxon>Bacillati</taxon>
        <taxon>Bacillota</taxon>
        <taxon>Bacilli</taxon>
        <taxon>Bacillales</taxon>
        <taxon>Thermoactinomycetaceae</taxon>
        <taxon>Thermoactinomyces</taxon>
    </lineage>
</organism>
<dbReference type="AlphaFoldDB" id="A0A8I1A6A8"/>
<protein>
    <submittedName>
        <fullName evidence="1">Uncharacterized protein</fullName>
    </submittedName>
</protein>
<evidence type="ECO:0000313" key="1">
    <source>
        <dbReference type="EMBL" id="MBH8595268.1"/>
    </source>
</evidence>
<dbReference type="EMBL" id="JAECVW010000003">
    <property type="protein sequence ID" value="MBH8595268.1"/>
    <property type="molecule type" value="Genomic_DNA"/>
</dbReference>
<sequence>MRQGGKQAMFDTLLLAKEKLLRENNRNDFDCFAKSVQKLKRDMEALGIKPTKEKLYGRPYQSQ</sequence>
<reference evidence="1 2" key="1">
    <citation type="submission" date="2020-12" db="EMBL/GenBank/DDBJ databases">
        <title>WGS of Thermoactinomyces spp.</title>
        <authorList>
            <person name="Cheng K."/>
        </authorList>
    </citation>
    <scope>NUCLEOTIDE SEQUENCE [LARGE SCALE GENOMIC DNA]</scope>
    <source>
        <strain evidence="2">CICC 10671\DSM 43846</strain>
    </source>
</reference>